<dbReference type="RefSeq" id="WP_187248220.1">
    <property type="nucleotide sequence ID" value="NZ_BAAAOK010000032.1"/>
</dbReference>
<dbReference type="Pfam" id="PF26340">
    <property type="entry name" value="DNA-SBD_ScoMcrA"/>
    <property type="match status" value="1"/>
</dbReference>
<keyword evidence="2" id="KW-0540">Nuclease</keyword>
<accession>A0ABR7M2Y5</accession>
<name>A0ABR7M2Y5_9ACTN</name>
<gene>
    <name evidence="2" type="ORF">HKK74_37690</name>
</gene>
<dbReference type="Proteomes" id="UP000805614">
    <property type="component" value="Unassembled WGS sequence"/>
</dbReference>
<dbReference type="InterPro" id="IPR058813">
    <property type="entry name" value="DNA-SBD_ScoMcrA"/>
</dbReference>
<evidence type="ECO:0000313" key="2">
    <source>
        <dbReference type="EMBL" id="MBC6471179.1"/>
    </source>
</evidence>
<dbReference type="SMART" id="SM00507">
    <property type="entry name" value="HNHc"/>
    <property type="match status" value="1"/>
</dbReference>
<keyword evidence="2" id="KW-0378">Hydrolase</keyword>
<evidence type="ECO:0000259" key="1">
    <source>
        <dbReference type="SMART" id="SM00507"/>
    </source>
</evidence>
<comment type="caution">
    <text evidence="2">The sequence shown here is derived from an EMBL/GenBank/DDBJ whole genome shotgun (WGS) entry which is preliminary data.</text>
</comment>
<dbReference type="InterPro" id="IPR058807">
    <property type="entry name" value="ScoMcrA_N"/>
</dbReference>
<dbReference type="Pfam" id="PF26345">
    <property type="entry name" value="ScoMcrA_N"/>
    <property type="match status" value="1"/>
</dbReference>
<sequence length="388" mass="43572">MDLSAITREAVLKAIAECDQLGRDAFLEQYGFDQARQYVLVHEGVHYDSKAIVGVSHRYVADRPLQAGEFSGGRATVMRLLKGLGFEVIDGPVDPYAPLLSALDELRPHTTPEGPARHQAILLLWAMGRALQRRPRLAPWSEVHHELRELLERYGRPGSQATPEYPFVVLDKSDLWELPGFDTTTQRARNSRAAWLRENNPSGGLTAWAYELVATSAGARVAAIDNLTARFFDDTRPTALLEEVGLSDAEPTASERSPVEEYLRLCRAVEDREERGEHLRTRRTEREERVRLDQAKRAVLLRSGGHCENPRCTGQPQDVYDDGRPLLEVDHLDGHAGGGRDHPIKMVALCPNCHTIRTYGSTREELRTILLSEARARHDAWIDRPADS</sequence>
<feature type="domain" description="HNH nuclease" evidence="1">
    <location>
        <begin position="294"/>
        <end position="355"/>
    </location>
</feature>
<keyword evidence="2" id="KW-0255">Endonuclease</keyword>
<keyword evidence="3" id="KW-1185">Reference proteome</keyword>
<proteinExistence type="predicted"/>
<protein>
    <submittedName>
        <fullName evidence="2">HNH endonuclease</fullName>
    </submittedName>
</protein>
<dbReference type="CDD" id="cd00085">
    <property type="entry name" value="HNHc"/>
    <property type="match status" value="1"/>
</dbReference>
<reference evidence="2 3" key="1">
    <citation type="submission" date="2020-06" db="EMBL/GenBank/DDBJ databases">
        <title>Actinomadura xiongansis sp. nov., isolated from soil of Baiyangdian.</title>
        <authorList>
            <person name="Zhang X."/>
        </authorList>
    </citation>
    <scope>NUCLEOTIDE SEQUENCE [LARGE SCALE GENOMIC DNA]</scope>
    <source>
        <strain evidence="2 3">HBUM206468</strain>
    </source>
</reference>
<dbReference type="InterPro" id="IPR003615">
    <property type="entry name" value="HNH_nuc"/>
</dbReference>
<evidence type="ECO:0000313" key="3">
    <source>
        <dbReference type="Proteomes" id="UP000805614"/>
    </source>
</evidence>
<organism evidence="2 3">
    <name type="scientific">Actinomadura alba</name>
    <dbReference type="NCBI Taxonomy" id="406431"/>
    <lineage>
        <taxon>Bacteria</taxon>
        <taxon>Bacillati</taxon>
        <taxon>Actinomycetota</taxon>
        <taxon>Actinomycetes</taxon>
        <taxon>Streptosporangiales</taxon>
        <taxon>Thermomonosporaceae</taxon>
        <taxon>Actinomadura</taxon>
    </lineage>
</organism>
<dbReference type="GO" id="GO:0004519">
    <property type="term" value="F:endonuclease activity"/>
    <property type="evidence" value="ECO:0007669"/>
    <property type="project" value="UniProtKB-KW"/>
</dbReference>
<dbReference type="EMBL" id="JABVEC010000060">
    <property type="protein sequence ID" value="MBC6471179.1"/>
    <property type="molecule type" value="Genomic_DNA"/>
</dbReference>